<dbReference type="RefSeq" id="WP_101331827.1">
    <property type="nucleotide sequence ID" value="NZ_PJNH01000003.1"/>
</dbReference>
<evidence type="ECO:0000256" key="4">
    <source>
        <dbReference type="SAM" id="Coils"/>
    </source>
</evidence>
<dbReference type="InterPro" id="IPR004089">
    <property type="entry name" value="MCPsignal_dom"/>
</dbReference>
<dbReference type="Gene3D" id="1.10.287.950">
    <property type="entry name" value="Methyl-accepting chemotaxis protein"/>
    <property type="match status" value="1"/>
</dbReference>
<dbReference type="InterPro" id="IPR004090">
    <property type="entry name" value="Chemotax_Me-accpt_rcpt"/>
</dbReference>
<dbReference type="CDD" id="cd11386">
    <property type="entry name" value="MCP_signal"/>
    <property type="match status" value="1"/>
</dbReference>
<gene>
    <name evidence="6" type="ORF">CEY16_09755</name>
</gene>
<dbReference type="GO" id="GO:0007165">
    <property type="term" value="P:signal transduction"/>
    <property type="evidence" value="ECO:0007669"/>
    <property type="project" value="UniProtKB-KW"/>
</dbReference>
<proteinExistence type="inferred from homology"/>
<keyword evidence="4" id="KW-0175">Coiled coil</keyword>
<dbReference type="GO" id="GO:0019825">
    <property type="term" value="F:oxygen binding"/>
    <property type="evidence" value="ECO:0007669"/>
    <property type="project" value="InterPro"/>
</dbReference>
<comment type="caution">
    <text evidence="6">The sequence shown here is derived from an EMBL/GenBank/DDBJ whole genome shotgun (WGS) entry which is preliminary data.</text>
</comment>
<keyword evidence="7" id="KW-1185">Reference proteome</keyword>
<dbReference type="OrthoDB" id="266313at2"/>
<dbReference type="GO" id="GO:0006935">
    <property type="term" value="P:chemotaxis"/>
    <property type="evidence" value="ECO:0007669"/>
    <property type="project" value="InterPro"/>
</dbReference>
<accession>A0A2I0QRQ9</accession>
<feature type="coiled-coil region" evidence="4">
    <location>
        <begin position="170"/>
        <end position="197"/>
    </location>
</feature>
<name>A0A2I0QRQ9_9BACI</name>
<dbReference type="AlphaFoldDB" id="A0A2I0QRQ9"/>
<dbReference type="InterPro" id="IPR039379">
    <property type="entry name" value="Protoglobin_sensor_dom"/>
</dbReference>
<reference evidence="6 7" key="1">
    <citation type="submission" date="2017-06" db="EMBL/GenBank/DDBJ databases">
        <title>the draft geome sequence of Illustriluteabacillus marina B3227.</title>
        <authorList>
            <person name="He R.-H."/>
            <person name="Du Z.-J."/>
        </authorList>
    </citation>
    <scope>NUCLEOTIDE SEQUENCE [LARGE SCALE GENOMIC DNA]</scope>
    <source>
        <strain evidence="6 7">B3227</strain>
    </source>
</reference>
<dbReference type="SUPFAM" id="SSF46458">
    <property type="entry name" value="Globin-like"/>
    <property type="match status" value="1"/>
</dbReference>
<evidence type="ECO:0000313" key="6">
    <source>
        <dbReference type="EMBL" id="PKR77024.1"/>
    </source>
</evidence>
<dbReference type="GO" id="GO:0016020">
    <property type="term" value="C:membrane"/>
    <property type="evidence" value="ECO:0007669"/>
    <property type="project" value="InterPro"/>
</dbReference>
<dbReference type="PRINTS" id="PR00260">
    <property type="entry name" value="CHEMTRNSDUCR"/>
</dbReference>
<comment type="similarity">
    <text evidence="2">Belongs to the methyl-accepting chemotaxis (MCP) protein family.</text>
</comment>
<organism evidence="6 7">
    <name type="scientific">Halalkalibacillus sediminis</name>
    <dbReference type="NCBI Taxonomy" id="2018042"/>
    <lineage>
        <taxon>Bacteria</taxon>
        <taxon>Bacillati</taxon>
        <taxon>Bacillota</taxon>
        <taxon>Bacilli</taxon>
        <taxon>Bacillales</taxon>
        <taxon>Bacillaceae</taxon>
        <taxon>Halalkalibacillus</taxon>
    </lineage>
</organism>
<keyword evidence="1 3" id="KW-0807">Transducer</keyword>
<feature type="coiled-coil region" evidence="4">
    <location>
        <begin position="248"/>
        <end position="275"/>
    </location>
</feature>
<dbReference type="Pfam" id="PF11563">
    <property type="entry name" value="Protoglobin"/>
    <property type="match status" value="1"/>
</dbReference>
<protein>
    <submittedName>
        <fullName evidence="6">Chemotaxis protein</fullName>
    </submittedName>
</protein>
<dbReference type="EMBL" id="PJNH01000003">
    <property type="protein sequence ID" value="PKR77024.1"/>
    <property type="molecule type" value="Genomic_DNA"/>
</dbReference>
<dbReference type="CDD" id="cd01068">
    <property type="entry name" value="globin_sensor"/>
    <property type="match status" value="1"/>
</dbReference>
<dbReference type="PROSITE" id="PS50111">
    <property type="entry name" value="CHEMOTAXIS_TRANSDUC_2"/>
    <property type="match status" value="1"/>
</dbReference>
<evidence type="ECO:0000256" key="2">
    <source>
        <dbReference type="ARBA" id="ARBA00029447"/>
    </source>
</evidence>
<evidence type="ECO:0000256" key="3">
    <source>
        <dbReference type="PROSITE-ProRule" id="PRU00284"/>
    </source>
</evidence>
<dbReference type="SUPFAM" id="SSF58104">
    <property type="entry name" value="Methyl-accepting chemotaxis protein (MCP) signaling domain"/>
    <property type="match status" value="1"/>
</dbReference>
<dbReference type="GO" id="GO:0004888">
    <property type="term" value="F:transmembrane signaling receptor activity"/>
    <property type="evidence" value="ECO:0007669"/>
    <property type="project" value="InterPro"/>
</dbReference>
<sequence>MLKLKRKQVKTEEGLNYEPFLETVRIDLDPEEDLSKQLRMISLNRQDLAILRALKPVISLHIENIVSRFYKNIEHESSLMDIIEENSSVERLKQTLTKHIQEMFDGVIDEEFVNQRVRIAHAHVKIGLQPKWYLCAFQDLLLSFHKIYDDHFEDKEDFAKAISATSKILNIEQQLVLETFEDENKRQREEQYATQEELIHEINEMTMKLVNISEQTEAAIQELSSDAQDIQAFSKTTSEVSTIVEEQSDTGKADMERLQEEMLRIENDMNAIYGEMTELEKASLKINDILSFITDVSEQTNLLSLNASIEAARAGELGKGFAVVAQEVKKLADQTKGSIENITELVTNTNRQIHQVSEDVTSTTSLIKEGSTNVHQTNQFFDKILSKSQENKQLTEQMESRINSFNDNLDQINGLYEQVVSSAKHLEQLANDR</sequence>
<dbReference type="InterPro" id="IPR009050">
    <property type="entry name" value="Globin-like_sf"/>
</dbReference>
<dbReference type="GO" id="GO:0020037">
    <property type="term" value="F:heme binding"/>
    <property type="evidence" value="ECO:0007669"/>
    <property type="project" value="InterPro"/>
</dbReference>
<dbReference type="PANTHER" id="PTHR32089:SF118">
    <property type="entry name" value="HEME-BASED AEROTACTIC TRANSDUCER HEMAT"/>
    <property type="match status" value="1"/>
</dbReference>
<evidence type="ECO:0000256" key="1">
    <source>
        <dbReference type="ARBA" id="ARBA00023224"/>
    </source>
</evidence>
<feature type="domain" description="Methyl-accepting transducer" evidence="5">
    <location>
        <begin position="199"/>
        <end position="427"/>
    </location>
</feature>
<dbReference type="Pfam" id="PF00015">
    <property type="entry name" value="MCPsignal"/>
    <property type="match status" value="1"/>
</dbReference>
<dbReference type="Gene3D" id="1.10.490.10">
    <property type="entry name" value="Globins"/>
    <property type="match status" value="1"/>
</dbReference>
<dbReference type="InterPro" id="IPR012292">
    <property type="entry name" value="Globin/Proto"/>
</dbReference>
<dbReference type="SMART" id="SM00283">
    <property type="entry name" value="MA"/>
    <property type="match status" value="1"/>
</dbReference>
<evidence type="ECO:0000259" key="5">
    <source>
        <dbReference type="PROSITE" id="PS50111"/>
    </source>
</evidence>
<evidence type="ECO:0000313" key="7">
    <source>
        <dbReference type="Proteomes" id="UP000243524"/>
    </source>
</evidence>
<dbReference type="InterPro" id="IPR044398">
    <property type="entry name" value="Globin-sensor_dom"/>
</dbReference>
<dbReference type="PANTHER" id="PTHR32089">
    <property type="entry name" value="METHYL-ACCEPTING CHEMOTAXIS PROTEIN MCPB"/>
    <property type="match status" value="1"/>
</dbReference>
<dbReference type="Proteomes" id="UP000243524">
    <property type="component" value="Unassembled WGS sequence"/>
</dbReference>